<evidence type="ECO:0000256" key="6">
    <source>
        <dbReference type="ARBA" id="ARBA00022989"/>
    </source>
</evidence>
<feature type="transmembrane region" description="Helical" evidence="10">
    <location>
        <begin position="12"/>
        <end position="33"/>
    </location>
</feature>
<keyword evidence="2" id="KW-1003">Cell membrane</keyword>
<organism evidence="11 12">
    <name type="scientific">Odynerus spinipes</name>
    <dbReference type="NCBI Taxonomy" id="1348599"/>
    <lineage>
        <taxon>Eukaryota</taxon>
        <taxon>Metazoa</taxon>
        <taxon>Ecdysozoa</taxon>
        <taxon>Arthropoda</taxon>
        <taxon>Hexapoda</taxon>
        <taxon>Insecta</taxon>
        <taxon>Pterygota</taxon>
        <taxon>Neoptera</taxon>
        <taxon>Endopterygota</taxon>
        <taxon>Hymenoptera</taxon>
        <taxon>Apocrita</taxon>
        <taxon>Aculeata</taxon>
        <taxon>Vespoidea</taxon>
        <taxon>Vespidae</taxon>
        <taxon>Eumeninae</taxon>
        <taxon>Odynerus</taxon>
    </lineage>
</organism>
<dbReference type="GO" id="GO:0005886">
    <property type="term" value="C:plasma membrane"/>
    <property type="evidence" value="ECO:0007669"/>
    <property type="project" value="UniProtKB-SubCell"/>
</dbReference>
<feature type="transmembrane region" description="Helical" evidence="10">
    <location>
        <begin position="536"/>
        <end position="558"/>
    </location>
</feature>
<dbReference type="PANTHER" id="PTHR21137">
    <property type="entry name" value="ODORANT RECEPTOR"/>
    <property type="match status" value="1"/>
</dbReference>
<evidence type="ECO:0000313" key="12">
    <source>
        <dbReference type="Proteomes" id="UP001258017"/>
    </source>
</evidence>
<keyword evidence="5" id="KW-0552">Olfaction</keyword>
<dbReference type="GO" id="GO:0007165">
    <property type="term" value="P:signal transduction"/>
    <property type="evidence" value="ECO:0007669"/>
    <property type="project" value="UniProtKB-KW"/>
</dbReference>
<keyword evidence="3" id="KW-0716">Sensory transduction</keyword>
<accession>A0AAD9VKN4</accession>
<keyword evidence="6 10" id="KW-1133">Transmembrane helix</keyword>
<evidence type="ECO:0000256" key="4">
    <source>
        <dbReference type="ARBA" id="ARBA00022692"/>
    </source>
</evidence>
<gene>
    <name evidence="11" type="ORF">KPH14_003429</name>
</gene>
<comment type="subcellular location">
    <subcellularLocation>
        <location evidence="1">Cell membrane</location>
        <topology evidence="1">Multi-pass membrane protein</topology>
    </subcellularLocation>
</comment>
<feature type="transmembrane region" description="Helical" evidence="10">
    <location>
        <begin position="75"/>
        <end position="97"/>
    </location>
</feature>
<feature type="transmembrane region" description="Helical" evidence="10">
    <location>
        <begin position="286"/>
        <end position="306"/>
    </location>
</feature>
<reference evidence="11" key="2">
    <citation type="journal article" date="2023" name="Commun. Biol.">
        <title>Intrasexual cuticular hydrocarbon dimorphism in a wasp sheds light on hydrocarbon biosynthesis genes in Hymenoptera.</title>
        <authorList>
            <person name="Moris V.C."/>
            <person name="Podsiadlowski L."/>
            <person name="Martin S."/>
            <person name="Oeyen J.P."/>
            <person name="Donath A."/>
            <person name="Petersen M."/>
            <person name="Wilbrandt J."/>
            <person name="Misof B."/>
            <person name="Liedtke D."/>
            <person name="Thamm M."/>
            <person name="Scheiner R."/>
            <person name="Schmitt T."/>
            <person name="Niehuis O."/>
        </authorList>
    </citation>
    <scope>NUCLEOTIDE SEQUENCE</scope>
    <source>
        <strain evidence="11">GBR_01_08_01A</strain>
    </source>
</reference>
<feature type="transmembrane region" description="Helical" evidence="10">
    <location>
        <begin position="123"/>
        <end position="141"/>
    </location>
</feature>
<evidence type="ECO:0000256" key="10">
    <source>
        <dbReference type="SAM" id="Phobius"/>
    </source>
</evidence>
<feature type="transmembrane region" description="Helical" evidence="10">
    <location>
        <begin position="398"/>
        <end position="423"/>
    </location>
</feature>
<keyword evidence="4 10" id="KW-0812">Transmembrane</keyword>
<evidence type="ECO:0000313" key="11">
    <source>
        <dbReference type="EMBL" id="KAK2577295.1"/>
    </source>
</evidence>
<evidence type="ECO:0000256" key="3">
    <source>
        <dbReference type="ARBA" id="ARBA00022606"/>
    </source>
</evidence>
<evidence type="ECO:0000256" key="2">
    <source>
        <dbReference type="ARBA" id="ARBA00022475"/>
    </source>
</evidence>
<evidence type="ECO:0000256" key="9">
    <source>
        <dbReference type="ARBA" id="ARBA00023224"/>
    </source>
</evidence>
<dbReference type="Pfam" id="PF02949">
    <property type="entry name" value="7tm_6"/>
    <property type="match status" value="3"/>
</dbReference>
<evidence type="ECO:0000256" key="5">
    <source>
        <dbReference type="ARBA" id="ARBA00022725"/>
    </source>
</evidence>
<reference evidence="11" key="1">
    <citation type="submission" date="2021-08" db="EMBL/GenBank/DDBJ databases">
        <authorList>
            <person name="Misof B."/>
            <person name="Oliver O."/>
            <person name="Podsiadlowski L."/>
            <person name="Donath A."/>
            <person name="Peters R."/>
            <person name="Mayer C."/>
            <person name="Rust J."/>
            <person name="Gunkel S."/>
            <person name="Lesny P."/>
            <person name="Martin S."/>
            <person name="Oeyen J.P."/>
            <person name="Petersen M."/>
            <person name="Panagiotis P."/>
            <person name="Wilbrandt J."/>
            <person name="Tanja T."/>
        </authorList>
    </citation>
    <scope>NUCLEOTIDE SEQUENCE</scope>
    <source>
        <strain evidence="11">GBR_01_08_01A</strain>
        <tissue evidence="11">Thorax + abdomen</tissue>
    </source>
</reference>
<evidence type="ECO:0000256" key="8">
    <source>
        <dbReference type="ARBA" id="ARBA00023170"/>
    </source>
</evidence>
<dbReference type="PANTHER" id="PTHR21137:SF35">
    <property type="entry name" value="ODORANT RECEPTOR 19A-RELATED"/>
    <property type="match status" value="1"/>
</dbReference>
<feature type="transmembrane region" description="Helical" evidence="10">
    <location>
        <begin position="349"/>
        <end position="370"/>
    </location>
</feature>
<feature type="transmembrane region" description="Helical" evidence="10">
    <location>
        <begin position="255"/>
        <end position="274"/>
    </location>
</feature>
<keyword evidence="8" id="KW-0675">Receptor</keyword>
<comment type="caution">
    <text evidence="11">The sequence shown here is derived from an EMBL/GenBank/DDBJ whole genome shotgun (WGS) entry which is preliminary data.</text>
</comment>
<protein>
    <recommendedName>
        <fullName evidence="13">Odorant receptor</fullName>
    </recommendedName>
</protein>
<feature type="transmembrane region" description="Helical" evidence="10">
    <location>
        <begin position="148"/>
        <end position="167"/>
    </location>
</feature>
<evidence type="ECO:0008006" key="13">
    <source>
        <dbReference type="Google" id="ProtNLM"/>
    </source>
</evidence>
<keyword evidence="9" id="KW-0807">Transducer</keyword>
<dbReference type="GO" id="GO:0005549">
    <property type="term" value="F:odorant binding"/>
    <property type="evidence" value="ECO:0007669"/>
    <property type="project" value="InterPro"/>
</dbReference>
<dbReference type="EMBL" id="JAIFRP010004357">
    <property type="protein sequence ID" value="KAK2577295.1"/>
    <property type="molecule type" value="Genomic_DNA"/>
</dbReference>
<evidence type="ECO:0000256" key="1">
    <source>
        <dbReference type="ARBA" id="ARBA00004651"/>
    </source>
</evidence>
<proteinExistence type="predicted"/>
<feature type="transmembrane region" description="Helical" evidence="10">
    <location>
        <begin position="452"/>
        <end position="470"/>
    </location>
</feature>
<dbReference type="AlphaFoldDB" id="A0AAD9VKN4"/>
<keyword evidence="12" id="KW-1185">Reference proteome</keyword>
<evidence type="ECO:0000256" key="7">
    <source>
        <dbReference type="ARBA" id="ARBA00023136"/>
    </source>
</evidence>
<dbReference type="GO" id="GO:0004984">
    <property type="term" value="F:olfactory receptor activity"/>
    <property type="evidence" value="ECO:0007669"/>
    <property type="project" value="InterPro"/>
</dbReference>
<feature type="transmembrane region" description="Helical" evidence="10">
    <location>
        <begin position="506"/>
        <end position="524"/>
    </location>
</feature>
<sequence length="630" mass="73128">MNIFTLGFDVELLLSTSMFFLPYLCIVAIYYTAYANKKKLKFLTECIIADWNELKPEELKIVEKYAAESRLLTRILIYSFYTPVVMMFILSAIPYISEDISSSKTDMPKFSYPVDVFIDKEKYPLVTILLVNLVIVTVGIISLANYTIFLVYVQHACAIFSVIGYILEHAVTEKQHDISRLIESNEIYLKIVRGIRYHKRVVEFTLDEAYEQTDRMLYTNKENNRISKSIIRSIRIHRRAIEFTEFINVIFEKPYLLQLVLSTFIVGINVLQLFKMRTNKEDTSDMIICLLQTFGTLFSGYVFHLICQSIIDHSMDIFEQAYITPWHMLYPKTQRLLLMLMMKSLKPCYISIGNMFVSCNEFYLTAKFLFDRMKNDWIEFKDTDEFYTVEYYAEQGRIYTMFSIVTFMTAAATIWLICLIPIIKDFVLPLNETQPRELPVPIELFIDTQKHYYVNFAIITLLIIGTVCVEIGSYSTFMMYAVHACGIFCITGFIDKINDIYKYNYLVQVTFALFVIAGEITCIIKPNILESDKGLTVINILNIVAILYLAFISCYIGQQVLDHSLSVFEKACTIPWYLLPPKQQSTLILIMMRSLKPSCFIIGKMGESSLELFATVRSTSISRLRPDNTY</sequence>
<keyword evidence="7 10" id="KW-0472">Membrane</keyword>
<dbReference type="Proteomes" id="UP001258017">
    <property type="component" value="Unassembled WGS sequence"/>
</dbReference>
<name>A0AAD9VKN4_9HYME</name>
<dbReference type="InterPro" id="IPR004117">
    <property type="entry name" value="7tm6_olfct_rcpt"/>
</dbReference>